<evidence type="ECO:0000313" key="2">
    <source>
        <dbReference type="EMBL" id="OQN99526.1"/>
    </source>
</evidence>
<proteinExistence type="predicted"/>
<feature type="compositionally biased region" description="Basic and acidic residues" evidence="1">
    <location>
        <begin position="228"/>
        <end position="246"/>
    </location>
</feature>
<accession>A0A1V8SK47</accession>
<dbReference type="EMBL" id="NAJO01000039">
    <property type="protein sequence ID" value="OQN99526.1"/>
    <property type="molecule type" value="Genomic_DNA"/>
</dbReference>
<comment type="caution">
    <text evidence="2">The sequence shown here is derived from an EMBL/GenBank/DDBJ whole genome shotgun (WGS) entry which is preliminary data.</text>
</comment>
<feature type="region of interest" description="Disordered" evidence="1">
    <location>
        <begin position="165"/>
        <end position="288"/>
    </location>
</feature>
<keyword evidence="3" id="KW-1185">Reference proteome</keyword>
<organism evidence="2 3">
    <name type="scientific">Cryoendolithus antarcticus</name>
    <dbReference type="NCBI Taxonomy" id="1507870"/>
    <lineage>
        <taxon>Eukaryota</taxon>
        <taxon>Fungi</taxon>
        <taxon>Dikarya</taxon>
        <taxon>Ascomycota</taxon>
        <taxon>Pezizomycotina</taxon>
        <taxon>Dothideomycetes</taxon>
        <taxon>Dothideomycetidae</taxon>
        <taxon>Cladosporiales</taxon>
        <taxon>Cladosporiaceae</taxon>
        <taxon>Cryoendolithus</taxon>
    </lineage>
</organism>
<name>A0A1V8SK47_9PEZI</name>
<dbReference type="Proteomes" id="UP000192596">
    <property type="component" value="Unassembled WGS sequence"/>
</dbReference>
<evidence type="ECO:0000313" key="3">
    <source>
        <dbReference type="Proteomes" id="UP000192596"/>
    </source>
</evidence>
<gene>
    <name evidence="2" type="ORF">B0A48_14668</name>
</gene>
<reference evidence="3" key="1">
    <citation type="submission" date="2017-03" db="EMBL/GenBank/DDBJ databases">
        <title>Genomes of endolithic fungi from Antarctica.</title>
        <authorList>
            <person name="Coleine C."/>
            <person name="Masonjones S."/>
            <person name="Stajich J.E."/>
        </authorList>
    </citation>
    <scope>NUCLEOTIDE SEQUENCE [LARGE SCALE GENOMIC DNA]</scope>
    <source>
        <strain evidence="3">CCFEE 5527</strain>
    </source>
</reference>
<dbReference type="AlphaFoldDB" id="A0A1V8SK47"/>
<evidence type="ECO:0000256" key="1">
    <source>
        <dbReference type="SAM" id="MobiDB-lite"/>
    </source>
</evidence>
<protein>
    <submittedName>
        <fullName evidence="2">Uncharacterized protein</fullName>
    </submittedName>
</protein>
<sequence>MHDKLIAFDLLPLGVYKRDIDHIPHHVTDELADAVLTRAICSKCSMSVPKGTQDSHALDAGIKLAVAQSTFNAEVENDFSYLLCPATVGALGGGNGFWSHESEVIVLRSDTPTYRQAVRSFADTADMTASRISSRDREAHGYVSLPGKRSHPFMVDMDTDHLLPRASTTRYNERTVSSKRSRRSPEGVTERIASMHRQGRSGLRAADELGTLTPERTPAISDVSALAAEEHDQKPKRSASPEDIKPRLTQLPPPVPGVTPGHRQRSGAPTRTRPAVRPQTNAPSNIERELNVLRAEAAAAVKTAEYERKLFESERSKMSEVVDLTED</sequence>
<dbReference type="InParanoid" id="A0A1V8SK47"/>